<organism evidence="2 3">
    <name type="scientific">Gracilibacillus salitolerans</name>
    <dbReference type="NCBI Taxonomy" id="2663022"/>
    <lineage>
        <taxon>Bacteria</taxon>
        <taxon>Bacillati</taxon>
        <taxon>Bacillota</taxon>
        <taxon>Bacilli</taxon>
        <taxon>Bacillales</taxon>
        <taxon>Bacillaceae</taxon>
        <taxon>Gracilibacillus</taxon>
    </lineage>
</organism>
<protein>
    <submittedName>
        <fullName evidence="2">Uncharacterized protein</fullName>
    </submittedName>
</protein>
<evidence type="ECO:0000256" key="1">
    <source>
        <dbReference type="SAM" id="Coils"/>
    </source>
</evidence>
<dbReference type="KEGG" id="grc:GI584_03435"/>
<keyword evidence="3" id="KW-1185">Reference proteome</keyword>
<dbReference type="RefSeq" id="WP_153790235.1">
    <property type="nucleotide sequence ID" value="NZ_CP045915.1"/>
</dbReference>
<feature type="coiled-coil region" evidence="1">
    <location>
        <begin position="1"/>
        <end position="28"/>
    </location>
</feature>
<reference evidence="2 3" key="1">
    <citation type="submission" date="2019-11" db="EMBL/GenBank/DDBJ databases">
        <title>Gracilibacillus salitolerans sp. nov., a moderate halophile isolated from a saline soil in northwest China.</title>
        <authorList>
            <person name="Gan L."/>
        </authorList>
    </citation>
    <scope>NUCLEOTIDE SEQUENCE [LARGE SCALE GENOMIC DNA]</scope>
    <source>
        <strain evidence="2 3">SCU50</strain>
    </source>
</reference>
<gene>
    <name evidence="2" type="ORF">GI584_03435</name>
</gene>
<name>A0A5Q2TI88_9BACI</name>
<keyword evidence="1" id="KW-0175">Coiled coil</keyword>
<dbReference type="Proteomes" id="UP000339690">
    <property type="component" value="Chromosome"/>
</dbReference>
<proteinExistence type="predicted"/>
<evidence type="ECO:0000313" key="3">
    <source>
        <dbReference type="Proteomes" id="UP000339690"/>
    </source>
</evidence>
<evidence type="ECO:0000313" key="2">
    <source>
        <dbReference type="EMBL" id="QGH33148.1"/>
    </source>
</evidence>
<dbReference type="EMBL" id="CP045915">
    <property type="protein sequence ID" value="QGH33148.1"/>
    <property type="molecule type" value="Genomic_DNA"/>
</dbReference>
<accession>A0A5Q2TI88</accession>
<dbReference type="AlphaFoldDB" id="A0A5Q2TI88"/>
<sequence>MRVAQDLIKQLEELYETYEQEVKDKSKEGLLTDSTARTYLLHSRNFIKWCKNDFIPGGRNSN</sequence>